<keyword evidence="3" id="KW-1185">Reference proteome</keyword>
<dbReference type="EMBL" id="RIZG01000001">
    <property type="protein sequence ID" value="RNF52633.1"/>
    <property type="molecule type" value="Genomic_DNA"/>
</dbReference>
<gene>
    <name evidence="2" type="ORF">EBI00_00475</name>
</gene>
<comment type="caution">
    <text evidence="2">The sequence shown here is derived from an EMBL/GenBank/DDBJ whole genome shotgun (WGS) entry which is preliminary data.</text>
</comment>
<organism evidence="2 3">
    <name type="scientific">Marinomonas hwangdonensis</name>
    <dbReference type="NCBI Taxonomy" id="1053647"/>
    <lineage>
        <taxon>Bacteria</taxon>
        <taxon>Pseudomonadati</taxon>
        <taxon>Pseudomonadota</taxon>
        <taxon>Gammaproteobacteria</taxon>
        <taxon>Oceanospirillales</taxon>
        <taxon>Oceanospirillaceae</taxon>
        <taxon>Marinomonas</taxon>
    </lineage>
</organism>
<proteinExistence type="predicted"/>
<keyword evidence="1" id="KW-0472">Membrane</keyword>
<feature type="transmembrane region" description="Helical" evidence="1">
    <location>
        <begin position="76"/>
        <end position="96"/>
    </location>
</feature>
<dbReference type="RefSeq" id="WP_123093976.1">
    <property type="nucleotide sequence ID" value="NZ_RIZG01000001.1"/>
</dbReference>
<protein>
    <submittedName>
        <fullName evidence="2">Uncharacterized protein</fullName>
    </submittedName>
</protein>
<keyword evidence="1" id="KW-1133">Transmembrane helix</keyword>
<keyword evidence="1" id="KW-0812">Transmembrane</keyword>
<evidence type="ECO:0000256" key="1">
    <source>
        <dbReference type="SAM" id="Phobius"/>
    </source>
</evidence>
<evidence type="ECO:0000313" key="3">
    <source>
        <dbReference type="Proteomes" id="UP000280507"/>
    </source>
</evidence>
<sequence length="134" mass="15460">MQMNQKTKNKDSVSNTQLKYFDSYALSVWVSASIAILGVFSGGLASFFTAEIKGSFPFLHLGNWNRFLDPHSYGPISYESAIFWVMVITFFFLVFWRDRAVARKNVYEQRRLENAYAEVGDQIESYTQLLRTTA</sequence>
<reference evidence="2 3" key="1">
    <citation type="journal article" date="2012" name="Int. J. Syst. Evol. Microbiol.">
        <title>Marinomonas hwangdonensis sp. nov., isolated from seawater.</title>
        <authorList>
            <person name="Jung Y.T."/>
            <person name="Oh T.K."/>
            <person name="Yoon J.H."/>
        </authorList>
    </citation>
    <scope>NUCLEOTIDE SEQUENCE [LARGE SCALE GENOMIC DNA]</scope>
    <source>
        <strain evidence="2 3">HDW-15</strain>
    </source>
</reference>
<dbReference type="Proteomes" id="UP000280507">
    <property type="component" value="Unassembled WGS sequence"/>
</dbReference>
<name>A0A3M8Q985_9GAMM</name>
<feature type="transmembrane region" description="Helical" evidence="1">
    <location>
        <begin position="21"/>
        <end position="48"/>
    </location>
</feature>
<accession>A0A3M8Q985</accession>
<evidence type="ECO:0000313" key="2">
    <source>
        <dbReference type="EMBL" id="RNF52633.1"/>
    </source>
</evidence>
<dbReference type="AlphaFoldDB" id="A0A3M8Q985"/>